<dbReference type="InterPro" id="IPR049174">
    <property type="entry name" value="Beta-AFase-like"/>
</dbReference>
<dbReference type="Proteomes" id="UP000828924">
    <property type="component" value="Chromosome"/>
</dbReference>
<dbReference type="EMBL" id="CP071872">
    <property type="protein sequence ID" value="UNM12908.1"/>
    <property type="molecule type" value="Genomic_DNA"/>
</dbReference>
<dbReference type="InterPro" id="IPR049046">
    <property type="entry name" value="Beta-AFase-like_GH127_middle"/>
</dbReference>
<organism evidence="4 5">
    <name type="scientific">Streptomyces formicae</name>
    <dbReference type="NCBI Taxonomy" id="1616117"/>
    <lineage>
        <taxon>Bacteria</taxon>
        <taxon>Bacillati</taxon>
        <taxon>Actinomycetota</taxon>
        <taxon>Actinomycetes</taxon>
        <taxon>Kitasatosporales</taxon>
        <taxon>Streptomycetaceae</taxon>
        <taxon>Streptomyces</taxon>
    </lineage>
</organism>
<evidence type="ECO:0000259" key="2">
    <source>
        <dbReference type="Pfam" id="PF20736"/>
    </source>
</evidence>
<dbReference type="InterPro" id="IPR008928">
    <property type="entry name" value="6-hairpin_glycosidase_sf"/>
</dbReference>
<keyword evidence="5" id="KW-1185">Reference proteome</keyword>
<dbReference type="GO" id="GO:0016787">
    <property type="term" value="F:hydrolase activity"/>
    <property type="evidence" value="ECO:0007669"/>
    <property type="project" value="UniProtKB-KW"/>
</dbReference>
<evidence type="ECO:0000313" key="4">
    <source>
        <dbReference type="EMBL" id="UNM12908.1"/>
    </source>
</evidence>
<feature type="domain" description="Non-reducing end beta-L-arabinofuranosidase-like GH127 C-terminal" evidence="3">
    <location>
        <begin position="515"/>
        <end position="634"/>
    </location>
</feature>
<feature type="domain" description="Non-reducing end beta-L-arabinofuranosidase-like GH127 middle" evidence="2">
    <location>
        <begin position="417"/>
        <end position="513"/>
    </location>
</feature>
<dbReference type="InterPro" id="IPR012878">
    <property type="entry name" value="Beta-AFase-like_GH127_cat"/>
</dbReference>
<dbReference type="Pfam" id="PF20736">
    <property type="entry name" value="Glyco_hydro127M"/>
    <property type="match status" value="1"/>
</dbReference>
<evidence type="ECO:0000259" key="3">
    <source>
        <dbReference type="Pfam" id="PF20737"/>
    </source>
</evidence>
<evidence type="ECO:0000313" key="5">
    <source>
        <dbReference type="Proteomes" id="UP000828924"/>
    </source>
</evidence>
<dbReference type="RefSeq" id="WP_242331613.1">
    <property type="nucleotide sequence ID" value="NZ_CP071872.1"/>
</dbReference>
<feature type="domain" description="Non-reducing end beta-L-arabinofuranosidase-like GH127 catalytic" evidence="1">
    <location>
        <begin position="23"/>
        <end position="406"/>
    </location>
</feature>
<name>A0ABY3WSZ7_9ACTN</name>
<dbReference type="InterPro" id="IPR049049">
    <property type="entry name" value="Beta-AFase-like_GH127_C"/>
</dbReference>
<dbReference type="PANTHER" id="PTHR43465:SF2">
    <property type="entry name" value="DUF1680 DOMAIN PROTEIN (AFU_ORTHOLOGUE AFUA_1G08910)"/>
    <property type="match status" value="1"/>
</dbReference>
<dbReference type="SUPFAM" id="SSF48208">
    <property type="entry name" value="Six-hairpin glycosidases"/>
    <property type="match status" value="1"/>
</dbReference>
<protein>
    <submittedName>
        <fullName evidence="4">Glycoside hydrolase family 127 protein</fullName>
    </submittedName>
</protein>
<reference evidence="4 5" key="1">
    <citation type="submission" date="2021-03" db="EMBL/GenBank/DDBJ databases">
        <title>Complete genome of Streptomyces formicae strain 1H-GS9 (DSM 100524).</title>
        <authorList>
            <person name="Atanasov K.E."/>
            <person name="Altabella T."/>
            <person name="Ferrer A."/>
        </authorList>
    </citation>
    <scope>NUCLEOTIDE SEQUENCE [LARGE SCALE GENOMIC DNA]</scope>
    <source>
        <strain evidence="4 5">1H-GS9</strain>
    </source>
</reference>
<dbReference type="PANTHER" id="PTHR43465">
    <property type="entry name" value="DUF1680 DOMAIN PROTEIN (AFU_ORTHOLOGUE AFUA_1G08910)"/>
    <property type="match status" value="1"/>
</dbReference>
<sequence>MNGPIVPTPAARAAHRPATFDRVELTGGIWQLWQKATRENSLPLAFSWLEKAGNFDNLRLAAGERLGAGYRGPVAMDSDVAKVVETAAFELQHGPDDAIAEFIDRATALLEAAQEDDGYLHSHSQVVAPGERWARLVDSHEMYCAGHLFQAAVAARRSFGDQRLLAVARRFADHLVAEFLDHEDPPLDGHPQVETALVELYRVTGEERYLALAKKFVDERGRGLVGPHKWGARSRIDHLPVREAPTVTGHAVRALYMEAGVVDVCLETGDESLLRASVARWEDMVASRTALTGGLGSRQMAEVFGEAYELPPDLGYNETCAQAASIQWSWRLLLATGDARYADLIERTLYNGFASARSADGKRYYKGNPLQRRADHAEHVGDPRYRDEWFYSACCPPAFTRVVAALEHCLATVAGDTLYVQQYTPAALTTRIGDGTAALRIETDYPWDGTVTVTVDQAPGGEWGLAFRIPPWSTRTRLEDGGSTREVTRDERGYVTVHRKWRAGDTVTLHLDMVPRLTVPHPRIDALRGCAAIERGPLVYCFEQIDLAAGVEVDELALVPGTELRVIAHEEIPGIGRTVTIEADAVTVTGAHEAGLPYLTHPASATTAGRATASAVPYFQWDNRGDGAMRVWMPLATG</sequence>
<dbReference type="Pfam" id="PF07944">
    <property type="entry name" value="Beta-AFase-like_GH127_cat"/>
    <property type="match status" value="1"/>
</dbReference>
<proteinExistence type="predicted"/>
<evidence type="ECO:0000259" key="1">
    <source>
        <dbReference type="Pfam" id="PF07944"/>
    </source>
</evidence>
<dbReference type="Pfam" id="PF20737">
    <property type="entry name" value="Glyco_hydro127C"/>
    <property type="match status" value="1"/>
</dbReference>
<gene>
    <name evidence="4" type="ORF">J4032_16540</name>
</gene>
<accession>A0ABY3WSZ7</accession>
<keyword evidence="4" id="KW-0378">Hydrolase</keyword>